<comment type="PTM">
    <text evidence="9">Carboxylation is probably crucial for Mg(2+) binding and, consequently, for the gamma-phosphate positioning of ATP.</text>
</comment>
<keyword evidence="4 9" id="KW-0547">Nucleotide-binding</keyword>
<protein>
    <recommendedName>
        <fullName evidence="9">UDP-N-acetylmuramoyl-L-alanyl-D-glutamate--2,6-diaminopimelate ligase</fullName>
        <ecNumber evidence="9">6.3.2.13</ecNumber>
    </recommendedName>
    <alternativeName>
        <fullName evidence="9">Meso-A2pm-adding enzyme</fullName>
    </alternativeName>
    <alternativeName>
        <fullName evidence="9">Meso-diaminopimelate-adding enzyme</fullName>
    </alternativeName>
    <alternativeName>
        <fullName evidence="9">UDP-MurNAc-L-Ala-D-Glu:meso-diaminopimelate ligase</fullName>
    </alternativeName>
    <alternativeName>
        <fullName evidence="9">UDP-MurNAc-tripeptide synthetase</fullName>
    </alternativeName>
    <alternativeName>
        <fullName evidence="9">UDP-N-acetylmuramyl-tripeptide synthetase</fullName>
    </alternativeName>
</protein>
<keyword evidence="6 9" id="KW-0133">Cell shape</keyword>
<comment type="similarity">
    <text evidence="1 9">Belongs to the MurCDEF family. MurE subfamily.</text>
</comment>
<evidence type="ECO:0000256" key="3">
    <source>
        <dbReference type="ARBA" id="ARBA00022598"/>
    </source>
</evidence>
<dbReference type="GO" id="GO:0005524">
    <property type="term" value="F:ATP binding"/>
    <property type="evidence" value="ECO:0007669"/>
    <property type="project" value="UniProtKB-UniRule"/>
</dbReference>
<dbReference type="SUPFAM" id="SSF53623">
    <property type="entry name" value="MurD-like peptide ligases, catalytic domain"/>
    <property type="match status" value="1"/>
</dbReference>
<comment type="subcellular location">
    <subcellularLocation>
        <location evidence="9 10">Cytoplasm</location>
    </subcellularLocation>
</comment>
<dbReference type="NCBIfam" id="TIGR01085">
    <property type="entry name" value="murE"/>
    <property type="match status" value="1"/>
</dbReference>
<dbReference type="EMBL" id="AP021889">
    <property type="protein sequence ID" value="BBP46557.1"/>
    <property type="molecule type" value="Genomic_DNA"/>
</dbReference>
<feature type="binding site" evidence="9">
    <location>
        <position position="46"/>
    </location>
    <ligand>
        <name>UDP-N-acetyl-alpha-D-muramoyl-L-alanyl-D-glutamate</name>
        <dbReference type="ChEBI" id="CHEBI:83900"/>
    </ligand>
</feature>
<keyword evidence="9 10" id="KW-0132">Cell division</keyword>
<keyword evidence="14" id="KW-1185">Reference proteome</keyword>
<dbReference type="PANTHER" id="PTHR23135">
    <property type="entry name" value="MUR LIGASE FAMILY MEMBER"/>
    <property type="match status" value="1"/>
</dbReference>
<dbReference type="PANTHER" id="PTHR23135:SF4">
    <property type="entry name" value="UDP-N-ACETYLMURAMOYL-L-ALANYL-D-GLUTAMATE--2,6-DIAMINOPIMELATE LIGASE MURE HOMOLOG, CHLOROPLASTIC"/>
    <property type="match status" value="1"/>
</dbReference>
<dbReference type="SUPFAM" id="SSF53244">
    <property type="entry name" value="MurD-like peptide ligases, peptide-binding domain"/>
    <property type="match status" value="1"/>
</dbReference>
<dbReference type="Gene3D" id="3.40.1390.10">
    <property type="entry name" value="MurE/MurF, N-terminal domain"/>
    <property type="match status" value="1"/>
</dbReference>
<organism evidence="13 14">
    <name type="scientific">Thiosulfatimonas sediminis</name>
    <dbReference type="NCBI Taxonomy" id="2675054"/>
    <lineage>
        <taxon>Bacteria</taxon>
        <taxon>Pseudomonadati</taxon>
        <taxon>Pseudomonadota</taxon>
        <taxon>Gammaproteobacteria</taxon>
        <taxon>Thiotrichales</taxon>
        <taxon>Piscirickettsiaceae</taxon>
        <taxon>Thiosulfatimonas</taxon>
    </lineage>
</organism>
<dbReference type="GO" id="GO:0000287">
    <property type="term" value="F:magnesium ion binding"/>
    <property type="evidence" value="ECO:0007669"/>
    <property type="project" value="UniProtKB-UniRule"/>
</dbReference>
<evidence type="ECO:0000256" key="7">
    <source>
        <dbReference type="ARBA" id="ARBA00022984"/>
    </source>
</evidence>
<feature type="binding site" evidence="9">
    <location>
        <begin position="133"/>
        <end position="139"/>
    </location>
    <ligand>
        <name>ATP</name>
        <dbReference type="ChEBI" id="CHEBI:30616"/>
    </ligand>
</feature>
<keyword evidence="9 10" id="KW-0131">Cell cycle</keyword>
<feature type="modified residue" description="N6-carboxylysine" evidence="9">
    <location>
        <position position="242"/>
    </location>
</feature>
<keyword evidence="9" id="KW-0460">Magnesium</keyword>
<comment type="catalytic activity">
    <reaction evidence="9">
        <text>UDP-N-acetyl-alpha-D-muramoyl-L-alanyl-D-glutamate + meso-2,6-diaminopimelate + ATP = UDP-N-acetyl-alpha-D-muramoyl-L-alanyl-gamma-D-glutamyl-meso-2,6-diaminopimelate + ADP + phosphate + H(+)</text>
        <dbReference type="Rhea" id="RHEA:23676"/>
        <dbReference type="ChEBI" id="CHEBI:15378"/>
        <dbReference type="ChEBI" id="CHEBI:30616"/>
        <dbReference type="ChEBI" id="CHEBI:43474"/>
        <dbReference type="ChEBI" id="CHEBI:57791"/>
        <dbReference type="ChEBI" id="CHEBI:83900"/>
        <dbReference type="ChEBI" id="CHEBI:83905"/>
        <dbReference type="ChEBI" id="CHEBI:456216"/>
        <dbReference type="EC" id="6.3.2.13"/>
    </reaction>
</comment>
<evidence type="ECO:0000259" key="11">
    <source>
        <dbReference type="Pfam" id="PF02875"/>
    </source>
</evidence>
<keyword evidence="8 9" id="KW-0961">Cell wall biogenesis/degradation</keyword>
<evidence type="ECO:0000313" key="13">
    <source>
        <dbReference type="EMBL" id="BBP46557.1"/>
    </source>
</evidence>
<dbReference type="Pfam" id="PF02875">
    <property type="entry name" value="Mur_ligase_C"/>
    <property type="match status" value="1"/>
</dbReference>
<dbReference type="InterPro" id="IPR036565">
    <property type="entry name" value="Mur-like_cat_sf"/>
</dbReference>
<evidence type="ECO:0000256" key="6">
    <source>
        <dbReference type="ARBA" id="ARBA00022960"/>
    </source>
</evidence>
<feature type="binding site" evidence="9">
    <location>
        <position position="174"/>
    </location>
    <ligand>
        <name>UDP-N-acetyl-alpha-D-muramoyl-L-alanyl-D-glutamate</name>
        <dbReference type="ChEBI" id="CHEBI:83900"/>
    </ligand>
</feature>
<dbReference type="GO" id="GO:0008360">
    <property type="term" value="P:regulation of cell shape"/>
    <property type="evidence" value="ECO:0007669"/>
    <property type="project" value="UniProtKB-KW"/>
</dbReference>
<evidence type="ECO:0000256" key="2">
    <source>
        <dbReference type="ARBA" id="ARBA00022490"/>
    </source>
</evidence>
<dbReference type="AlphaFoldDB" id="A0A6F8PWZ1"/>
<feature type="binding site" evidence="9">
    <location>
        <position position="210"/>
    </location>
    <ligand>
        <name>UDP-N-acetyl-alpha-D-muramoyl-L-alanyl-D-glutamate</name>
        <dbReference type="ChEBI" id="CHEBI:83900"/>
    </ligand>
</feature>
<dbReference type="Proteomes" id="UP000501726">
    <property type="component" value="Chromosome"/>
</dbReference>
<evidence type="ECO:0000256" key="1">
    <source>
        <dbReference type="ARBA" id="ARBA00005898"/>
    </source>
</evidence>
<evidence type="ECO:0000256" key="8">
    <source>
        <dbReference type="ARBA" id="ARBA00023316"/>
    </source>
</evidence>
<feature type="binding site" evidence="9">
    <location>
        <position position="422"/>
    </location>
    <ligand>
        <name>meso-2,6-diaminopimelate</name>
        <dbReference type="ChEBI" id="CHEBI:57791"/>
    </ligand>
</feature>
<dbReference type="GO" id="GO:0009252">
    <property type="term" value="P:peptidoglycan biosynthetic process"/>
    <property type="evidence" value="ECO:0007669"/>
    <property type="project" value="UniProtKB-UniRule"/>
</dbReference>
<feature type="binding site" evidence="9">
    <location>
        <begin position="175"/>
        <end position="176"/>
    </location>
    <ligand>
        <name>UDP-N-acetyl-alpha-D-muramoyl-L-alanyl-D-glutamate</name>
        <dbReference type="ChEBI" id="CHEBI:83900"/>
    </ligand>
</feature>
<feature type="domain" description="Mur ligase C-terminal" evidence="11">
    <location>
        <begin position="374"/>
        <end position="501"/>
    </location>
</feature>
<dbReference type="Pfam" id="PF08245">
    <property type="entry name" value="Mur_ligase_M"/>
    <property type="match status" value="1"/>
</dbReference>
<dbReference type="NCBIfam" id="NF001126">
    <property type="entry name" value="PRK00139.1-4"/>
    <property type="match status" value="1"/>
</dbReference>
<evidence type="ECO:0000259" key="12">
    <source>
        <dbReference type="Pfam" id="PF08245"/>
    </source>
</evidence>
<comment type="pathway">
    <text evidence="9 10">Cell wall biogenesis; peptidoglycan biosynthesis.</text>
</comment>
<dbReference type="GO" id="GO:0051301">
    <property type="term" value="P:cell division"/>
    <property type="evidence" value="ECO:0007669"/>
    <property type="project" value="UniProtKB-KW"/>
</dbReference>
<dbReference type="PROSITE" id="PS01011">
    <property type="entry name" value="FOLYLPOLYGLU_SYNT_1"/>
    <property type="match status" value="1"/>
</dbReference>
<dbReference type="HAMAP" id="MF_00208">
    <property type="entry name" value="MurE"/>
    <property type="match status" value="1"/>
</dbReference>
<comment type="cofactor">
    <cofactor evidence="9">
        <name>Mg(2+)</name>
        <dbReference type="ChEBI" id="CHEBI:18420"/>
    </cofactor>
</comment>
<name>A0A6F8PWZ1_9GAMM</name>
<dbReference type="GO" id="GO:0005737">
    <property type="term" value="C:cytoplasm"/>
    <property type="evidence" value="ECO:0007669"/>
    <property type="project" value="UniProtKB-SubCell"/>
</dbReference>
<feature type="domain" description="Mur ligase central" evidence="12">
    <location>
        <begin position="131"/>
        <end position="351"/>
    </location>
</feature>
<feature type="binding site" evidence="9">
    <location>
        <begin position="446"/>
        <end position="449"/>
    </location>
    <ligand>
        <name>meso-2,6-diaminopimelate</name>
        <dbReference type="ChEBI" id="CHEBI:57791"/>
    </ligand>
</feature>
<keyword evidence="2 9" id="KW-0963">Cytoplasm</keyword>
<feature type="binding site" evidence="9">
    <location>
        <position position="503"/>
    </location>
    <ligand>
        <name>meso-2,6-diaminopimelate</name>
        <dbReference type="ChEBI" id="CHEBI:57791"/>
    </ligand>
</feature>
<dbReference type="SUPFAM" id="SSF63418">
    <property type="entry name" value="MurE/MurF N-terminal domain"/>
    <property type="match status" value="1"/>
</dbReference>
<dbReference type="GO" id="GO:0008765">
    <property type="term" value="F:UDP-N-acetylmuramoylalanyl-D-glutamate-2,6-diaminopimelate ligase activity"/>
    <property type="evidence" value="ECO:0007669"/>
    <property type="project" value="UniProtKB-UniRule"/>
</dbReference>
<dbReference type="GO" id="GO:0004326">
    <property type="term" value="F:tetrahydrofolylpolyglutamate synthase activity"/>
    <property type="evidence" value="ECO:0007669"/>
    <property type="project" value="InterPro"/>
</dbReference>
<dbReference type="Gene3D" id="3.40.1190.10">
    <property type="entry name" value="Mur-like, catalytic domain"/>
    <property type="match status" value="1"/>
</dbReference>
<dbReference type="InterPro" id="IPR036615">
    <property type="entry name" value="Mur_ligase_C_dom_sf"/>
</dbReference>
<evidence type="ECO:0000256" key="4">
    <source>
        <dbReference type="ARBA" id="ARBA00022741"/>
    </source>
</evidence>
<proteinExistence type="inferred from homology"/>
<comment type="caution">
    <text evidence="9">Lacks conserved residue(s) required for the propagation of feature annotation.</text>
</comment>
<dbReference type="InterPro" id="IPR005761">
    <property type="entry name" value="UDP-N-AcMur-Glu-dNH2Pim_ligase"/>
</dbReference>
<reference evidence="14" key="1">
    <citation type="submission" date="2019-11" db="EMBL/GenBank/DDBJ databases">
        <title>Isolation and characterization of two novel species in the genus Thiomicrorhabdus.</title>
        <authorList>
            <person name="Mochizuki J."/>
            <person name="Kojima H."/>
            <person name="Fukui M."/>
        </authorList>
    </citation>
    <scope>NUCLEOTIDE SEQUENCE [LARGE SCALE GENOMIC DNA]</scope>
    <source>
        <strain evidence="14">aks77</strain>
    </source>
</reference>
<keyword evidence="7 9" id="KW-0573">Peptidoglycan synthesis</keyword>
<dbReference type="InterPro" id="IPR018109">
    <property type="entry name" value="Folylpolyglutamate_synth_CS"/>
</dbReference>
<dbReference type="Gene3D" id="3.90.190.20">
    <property type="entry name" value="Mur ligase, C-terminal domain"/>
    <property type="match status" value="1"/>
</dbReference>
<dbReference type="UniPathway" id="UPA00219"/>
<comment type="function">
    <text evidence="9">Catalyzes the addition of meso-diaminopimelic acid to the nucleotide precursor UDP-N-acetylmuramoyl-L-alanyl-D-glutamate (UMAG) in the biosynthesis of bacterial cell-wall peptidoglycan.</text>
</comment>
<dbReference type="EC" id="6.3.2.13" evidence="9"/>
<evidence type="ECO:0000256" key="9">
    <source>
        <dbReference type="HAMAP-Rule" id="MF_00208"/>
    </source>
</evidence>
<sequence length="534" mass="58989">MKTLAQILAFLQQRQLLESQQLAQLMVELGDLTPEAMCLHDLTNDSRQVTAGAIFIALQGVQSHALDYLTKALHQGVRLILSDRALTPAEQQACQAQKALVIVIASLAAHQAYLAAEFFDHPSRQLKVIGITGTNGKTSTAFYCAQLLQALGQRVAMIGTLGYGLLDDLQKGMNTTPDVLQVQRLLARFVAVQADFVVMEVSSHAIELGRIAHLHFTTLALTQVTSDHLDFHGTQQAYEAAKIKLFRDYVAEHKVVNLNDHIGQGLVNRCHPHCLHGQDCQFWGYALQGHHSHIEPQPKEWLSLCLLSAYDLQLSPQGVRFTLRHAAQTFTLEVPLLGAFNAENLLCALSCVLANHFAQDAVLAAMSQIRSVAGRMQIVHRQPTVVVDFAHTADALEKLLQALSQHQQDSSLMVLFGCGGDRDQQKRPLMAQVAERYADKVFITSDNPRYEDPQQIIEQIVAGLQKPAEAQIEIDRRSAIRSALEQLSVTENAVLVIAGKGHEDYQEIAAQRFPFSDAAVVQEWFAEQAETIGK</sequence>
<dbReference type="InterPro" id="IPR035911">
    <property type="entry name" value="MurE/MurF_N"/>
</dbReference>
<feature type="binding site" evidence="9">
    <location>
        <position position="499"/>
    </location>
    <ligand>
        <name>meso-2,6-diaminopimelate</name>
        <dbReference type="ChEBI" id="CHEBI:57791"/>
    </ligand>
</feature>
<dbReference type="RefSeq" id="WP_173273302.1">
    <property type="nucleotide sequence ID" value="NZ_AP021889.1"/>
</dbReference>
<keyword evidence="3 9" id="KW-0436">Ligase</keyword>
<feature type="binding site" evidence="9">
    <location>
        <position position="202"/>
    </location>
    <ligand>
        <name>UDP-N-acetyl-alpha-D-muramoyl-L-alanyl-D-glutamate</name>
        <dbReference type="ChEBI" id="CHEBI:83900"/>
    </ligand>
</feature>
<evidence type="ECO:0000313" key="14">
    <source>
        <dbReference type="Proteomes" id="UP000501726"/>
    </source>
</evidence>
<dbReference type="InterPro" id="IPR013221">
    <property type="entry name" value="Mur_ligase_cen"/>
</dbReference>
<evidence type="ECO:0000256" key="10">
    <source>
        <dbReference type="RuleBase" id="RU004135"/>
    </source>
</evidence>
<dbReference type="GO" id="GO:0071555">
    <property type="term" value="P:cell wall organization"/>
    <property type="evidence" value="ECO:0007669"/>
    <property type="project" value="UniProtKB-KW"/>
</dbReference>
<keyword evidence="5 9" id="KW-0067">ATP-binding</keyword>
<dbReference type="InterPro" id="IPR004101">
    <property type="entry name" value="Mur_ligase_C"/>
</dbReference>
<dbReference type="KEGG" id="tse:THMIRHAS_19300"/>
<feature type="short sequence motif" description="Meso-diaminopimelate recognition motif" evidence="9">
    <location>
        <begin position="446"/>
        <end position="449"/>
    </location>
</feature>
<accession>A0A6F8PWZ1</accession>
<gene>
    <name evidence="9 13" type="primary">murE</name>
    <name evidence="13" type="ORF">THMIRHAS_19300</name>
</gene>
<evidence type="ECO:0000256" key="5">
    <source>
        <dbReference type="ARBA" id="ARBA00022840"/>
    </source>
</evidence>